<dbReference type="InterPro" id="IPR036183">
    <property type="entry name" value="YajQ-like_sf"/>
</dbReference>
<dbReference type="RefSeq" id="WP_071116259.1">
    <property type="nucleotide sequence ID" value="NZ_MKCS01000001.1"/>
</dbReference>
<evidence type="ECO:0000256" key="1">
    <source>
        <dbReference type="ARBA" id="ARBA00022741"/>
    </source>
</evidence>
<reference evidence="4 5" key="1">
    <citation type="submission" date="2016-09" db="EMBL/GenBank/DDBJ databases">
        <title>Chromobacterium muskegensis sp. nov., an insecticidal bacterium isolated from Sphagnum bogs.</title>
        <authorList>
            <person name="Sparks M.E."/>
            <person name="Blackburn M.B."/>
            <person name="Gundersen-Rindal D.E."/>
            <person name="Mitchell A."/>
            <person name="Farrar R."/>
            <person name="Kuhar D."/>
        </authorList>
    </citation>
    <scope>NUCLEOTIDE SEQUENCE [LARGE SCALE GENOMIC DNA]</scope>
    <source>
        <strain evidence="4 5">37-2</strain>
    </source>
</reference>
<dbReference type="PANTHER" id="PTHR30476">
    <property type="entry name" value="UPF0234 PROTEIN YAJQ"/>
    <property type="match status" value="1"/>
</dbReference>
<dbReference type="CDD" id="cd11740">
    <property type="entry name" value="YajQ_like"/>
    <property type="match status" value="1"/>
</dbReference>
<dbReference type="GO" id="GO:0005829">
    <property type="term" value="C:cytosol"/>
    <property type="evidence" value="ECO:0007669"/>
    <property type="project" value="TreeGrafter"/>
</dbReference>
<dbReference type="Pfam" id="PF04461">
    <property type="entry name" value="YajQ"/>
    <property type="match status" value="1"/>
</dbReference>
<sequence>MPSFDVVSEVDKVEVRNALDQANKEVGNRYDFKGSDARIEFTDKEVTLFGDSEFQLDQVNEIMVGKLSKRGVDVRSLDYGKLEKVSGNKVKKVLKIKEGLDSDLAKKIVKLLKDSKMKVQASIQGEAVRVSGAKRDILQEAIALLRKEIADDQENGSPLQFNNFRD</sequence>
<dbReference type="Gene3D" id="3.30.70.990">
    <property type="entry name" value="YajQ-like, domain 2"/>
    <property type="match status" value="1"/>
</dbReference>
<dbReference type="NCBIfam" id="NF003819">
    <property type="entry name" value="PRK05412.1"/>
    <property type="match status" value="1"/>
</dbReference>
<dbReference type="OrthoDB" id="9801447at2"/>
<dbReference type="PANTHER" id="PTHR30476:SF0">
    <property type="entry name" value="UPF0234 PROTEIN YAJQ"/>
    <property type="match status" value="1"/>
</dbReference>
<proteinExistence type="inferred from homology"/>
<evidence type="ECO:0000256" key="3">
    <source>
        <dbReference type="HAMAP-Rule" id="MF_00632"/>
    </source>
</evidence>
<gene>
    <name evidence="4" type="ORF">BI347_15460</name>
</gene>
<comment type="caution">
    <text evidence="4">The sequence shown here is derived from an EMBL/GenBank/DDBJ whole genome shotgun (WGS) entry which is preliminary data.</text>
</comment>
<evidence type="ECO:0000313" key="4">
    <source>
        <dbReference type="EMBL" id="OHX14743.1"/>
    </source>
</evidence>
<dbReference type="InterPro" id="IPR035570">
    <property type="entry name" value="UPF0234_N"/>
</dbReference>
<dbReference type="GO" id="GO:0000166">
    <property type="term" value="F:nucleotide binding"/>
    <property type="evidence" value="ECO:0007669"/>
    <property type="project" value="UniProtKB-UniRule"/>
</dbReference>
<dbReference type="AlphaFoldDB" id="A0A1S1X5J0"/>
<keyword evidence="1 3" id="KW-0547">Nucleotide-binding</keyword>
<dbReference type="HAMAP" id="MF_00632">
    <property type="entry name" value="UPF0234"/>
    <property type="match status" value="1"/>
</dbReference>
<dbReference type="Gene3D" id="3.30.70.860">
    <property type="match status" value="1"/>
</dbReference>
<evidence type="ECO:0000313" key="5">
    <source>
        <dbReference type="Proteomes" id="UP000180088"/>
    </source>
</evidence>
<evidence type="ECO:0000256" key="2">
    <source>
        <dbReference type="ARBA" id="ARBA00093450"/>
    </source>
</evidence>
<protein>
    <recommendedName>
        <fullName evidence="3">Nucleotide-binding protein BI347_15460</fullName>
    </recommendedName>
</protein>
<dbReference type="STRING" id="1903179.BI347_15460"/>
<accession>A0A1S1X5J0</accession>
<dbReference type="SUPFAM" id="SSF89963">
    <property type="entry name" value="YajQ-like"/>
    <property type="match status" value="2"/>
</dbReference>
<dbReference type="InterPro" id="IPR007551">
    <property type="entry name" value="YajQ/Smlt4090-like"/>
</dbReference>
<comment type="function">
    <text evidence="3">Nucleotide-binding protein.</text>
</comment>
<comment type="similarity">
    <text evidence="2 3">Belongs to the YajQ family.</text>
</comment>
<name>A0A1S1X5J0_9NEIS</name>
<dbReference type="EMBL" id="MKCS01000001">
    <property type="protein sequence ID" value="OHX14743.1"/>
    <property type="molecule type" value="Genomic_DNA"/>
</dbReference>
<dbReference type="Proteomes" id="UP000180088">
    <property type="component" value="Unassembled WGS sequence"/>
</dbReference>
<organism evidence="4 5">
    <name type="scientific">Chromobacterium sphagni</name>
    <dbReference type="NCBI Taxonomy" id="1903179"/>
    <lineage>
        <taxon>Bacteria</taxon>
        <taxon>Pseudomonadati</taxon>
        <taxon>Pseudomonadota</taxon>
        <taxon>Betaproteobacteria</taxon>
        <taxon>Neisseriales</taxon>
        <taxon>Chromobacteriaceae</taxon>
        <taxon>Chromobacterium</taxon>
    </lineage>
</organism>
<dbReference type="InterPro" id="IPR035571">
    <property type="entry name" value="UPF0234-like_C"/>
</dbReference>